<feature type="domain" description="PLD phosphodiesterase" evidence="1">
    <location>
        <begin position="98"/>
        <end position="128"/>
    </location>
</feature>
<accession>A0ABP9GY30</accession>
<dbReference type="Pfam" id="PF13091">
    <property type="entry name" value="PLDc_2"/>
    <property type="match status" value="1"/>
</dbReference>
<dbReference type="PROSITE" id="PS50035">
    <property type="entry name" value="PLD"/>
    <property type="match status" value="1"/>
</dbReference>
<dbReference type="EMBL" id="BAABJJ010000044">
    <property type="protein sequence ID" value="GAA4955557.1"/>
    <property type="molecule type" value="Genomic_DNA"/>
</dbReference>
<dbReference type="InterPro" id="IPR001736">
    <property type="entry name" value="PLipase_D/transphosphatidylase"/>
</dbReference>
<organism evidence="2 3">
    <name type="scientific">Algibacter agarivorans</name>
    <dbReference type="NCBI Taxonomy" id="1109741"/>
    <lineage>
        <taxon>Bacteria</taxon>
        <taxon>Pseudomonadati</taxon>
        <taxon>Bacteroidota</taxon>
        <taxon>Flavobacteriia</taxon>
        <taxon>Flavobacteriales</taxon>
        <taxon>Flavobacteriaceae</taxon>
        <taxon>Algibacter</taxon>
    </lineage>
</organism>
<keyword evidence="3" id="KW-1185">Reference proteome</keyword>
<name>A0ABP9GY30_9FLAO</name>
<dbReference type="Proteomes" id="UP001501302">
    <property type="component" value="Unassembled WGS sequence"/>
</dbReference>
<proteinExistence type="predicted"/>
<comment type="caution">
    <text evidence="2">The sequence shown here is derived from an EMBL/GenBank/DDBJ whole genome shotgun (WGS) entry which is preliminary data.</text>
</comment>
<evidence type="ECO:0000313" key="2">
    <source>
        <dbReference type="EMBL" id="GAA4955557.1"/>
    </source>
</evidence>
<reference evidence="3" key="1">
    <citation type="journal article" date="2019" name="Int. J. Syst. Evol. Microbiol.">
        <title>The Global Catalogue of Microorganisms (GCM) 10K type strain sequencing project: providing services to taxonomists for standard genome sequencing and annotation.</title>
        <authorList>
            <consortium name="The Broad Institute Genomics Platform"/>
            <consortium name="The Broad Institute Genome Sequencing Center for Infectious Disease"/>
            <person name="Wu L."/>
            <person name="Ma J."/>
        </authorList>
    </citation>
    <scope>NUCLEOTIDE SEQUENCE [LARGE SCALE GENOMIC DNA]</scope>
    <source>
        <strain evidence="3">JCM 18285</strain>
    </source>
</reference>
<dbReference type="RefSeq" id="WP_345193795.1">
    <property type="nucleotide sequence ID" value="NZ_BAABJJ010000044.1"/>
</dbReference>
<protein>
    <recommendedName>
        <fullName evidence="1">PLD phosphodiesterase domain-containing protein</fullName>
    </recommendedName>
</protein>
<dbReference type="InterPro" id="IPR025202">
    <property type="entry name" value="PLD-like_dom"/>
</dbReference>
<evidence type="ECO:0000313" key="3">
    <source>
        <dbReference type="Proteomes" id="UP001501302"/>
    </source>
</evidence>
<dbReference type="SUPFAM" id="SSF56024">
    <property type="entry name" value="Phospholipase D/nuclease"/>
    <property type="match status" value="1"/>
</dbReference>
<sequence>MKTTFLGNGLDSENKNNVRKQLAESFESKVYNKFNGFVAFATLSGVSSLKSNLGTAKSNYEHIRFYIGIDNNVTSEDALKFLLNHNIETYIYHDELNKRSIYHPKLFIFEGVDFSRIIIGSSNLTYQALNTNLEASIKFDFSSKTSSKGLNTLTEIKQYYSSLIDLSSPNINLLTEELLKELVKKKLLSNYNDEPKTDNDEDDDDKSGNNYEKKFTENDKIKFETIIERYIIYKQNERPSGIVSKHTQDIELFRWYQKMHSLYGQGENSLPYEYFERLLDIDFPFDGIGLKRKQLIKWHKDFQKVIDYKNKVDPDKKYTYVPQFKNKSNEYYEVGLWCAQQKQRRKGNKNYGIEWSKEEEDKMNSINFVWNVSTLGFRTTEDKWSDTYVELENYYSKKNNYKTVPSQKTYIGHWLSDQMSFKTKQDRENRTDLLSIEKEKMLGKLLYENGVEWEYKKQKHRESIEEGLKNWRELENWKNKLGNRKPTKEEKAYYKPIKGWIASIRNRSKTWKDKDLWKKEMLIKAGFPLPDNE</sequence>
<evidence type="ECO:0000259" key="1">
    <source>
        <dbReference type="PROSITE" id="PS50035"/>
    </source>
</evidence>
<dbReference type="Gene3D" id="3.30.870.10">
    <property type="entry name" value="Endonuclease Chain A"/>
    <property type="match status" value="1"/>
</dbReference>
<gene>
    <name evidence="2" type="ORF">GCM10023314_31630</name>
</gene>